<organism evidence="1 2">
    <name type="scientific">Funneliformis mosseae</name>
    <name type="common">Endomycorrhizal fungus</name>
    <name type="synonym">Glomus mosseae</name>
    <dbReference type="NCBI Taxonomy" id="27381"/>
    <lineage>
        <taxon>Eukaryota</taxon>
        <taxon>Fungi</taxon>
        <taxon>Fungi incertae sedis</taxon>
        <taxon>Mucoromycota</taxon>
        <taxon>Glomeromycotina</taxon>
        <taxon>Glomeromycetes</taxon>
        <taxon>Glomerales</taxon>
        <taxon>Glomeraceae</taxon>
        <taxon>Funneliformis</taxon>
    </lineage>
</organism>
<comment type="caution">
    <text evidence="1">The sequence shown here is derived from an EMBL/GenBank/DDBJ whole genome shotgun (WGS) entry which is preliminary data.</text>
</comment>
<gene>
    <name evidence="1" type="ORF">FMOSSE_LOCUS16752</name>
</gene>
<proteinExistence type="predicted"/>
<protein>
    <submittedName>
        <fullName evidence="1">2622_t:CDS:1</fullName>
    </submittedName>
</protein>
<dbReference type="EMBL" id="CAJVPP010026091">
    <property type="protein sequence ID" value="CAG8753024.1"/>
    <property type="molecule type" value="Genomic_DNA"/>
</dbReference>
<sequence length="42" mass="4860">EAWVLCFTHRVFNARIQSTQRVESYNNIIKNNVNESSSIYGA</sequence>
<keyword evidence="2" id="KW-1185">Reference proteome</keyword>
<evidence type="ECO:0000313" key="1">
    <source>
        <dbReference type="EMBL" id="CAG8753024.1"/>
    </source>
</evidence>
<reference evidence="1" key="1">
    <citation type="submission" date="2021-06" db="EMBL/GenBank/DDBJ databases">
        <authorList>
            <person name="Kallberg Y."/>
            <person name="Tangrot J."/>
            <person name="Rosling A."/>
        </authorList>
    </citation>
    <scope>NUCLEOTIDE SEQUENCE</scope>
    <source>
        <strain evidence="1">87-6 pot B 2015</strain>
    </source>
</reference>
<dbReference type="Proteomes" id="UP000789375">
    <property type="component" value="Unassembled WGS sequence"/>
</dbReference>
<dbReference type="AlphaFoldDB" id="A0A9N9IXZ0"/>
<accession>A0A9N9IXZ0</accession>
<name>A0A9N9IXZ0_FUNMO</name>
<evidence type="ECO:0000313" key="2">
    <source>
        <dbReference type="Proteomes" id="UP000789375"/>
    </source>
</evidence>
<feature type="non-terminal residue" evidence="1">
    <location>
        <position position="1"/>
    </location>
</feature>